<proteinExistence type="predicted"/>
<dbReference type="EMBL" id="BGPR01000055">
    <property type="protein sequence ID" value="GBL87790.1"/>
    <property type="molecule type" value="Genomic_DNA"/>
</dbReference>
<evidence type="ECO:0000313" key="2">
    <source>
        <dbReference type="Proteomes" id="UP000499080"/>
    </source>
</evidence>
<dbReference type="Proteomes" id="UP000499080">
    <property type="component" value="Unassembled WGS sequence"/>
</dbReference>
<protein>
    <submittedName>
        <fullName evidence="1">Uncharacterized protein</fullName>
    </submittedName>
</protein>
<name>A0A4Y2B6F9_ARAVE</name>
<gene>
    <name evidence="1" type="ORF">AVEN_81384_1</name>
</gene>
<organism evidence="1 2">
    <name type="scientific">Araneus ventricosus</name>
    <name type="common">Orbweaver spider</name>
    <name type="synonym">Epeira ventricosa</name>
    <dbReference type="NCBI Taxonomy" id="182803"/>
    <lineage>
        <taxon>Eukaryota</taxon>
        <taxon>Metazoa</taxon>
        <taxon>Ecdysozoa</taxon>
        <taxon>Arthropoda</taxon>
        <taxon>Chelicerata</taxon>
        <taxon>Arachnida</taxon>
        <taxon>Araneae</taxon>
        <taxon>Araneomorphae</taxon>
        <taxon>Entelegynae</taxon>
        <taxon>Araneoidea</taxon>
        <taxon>Araneidae</taxon>
        <taxon>Araneus</taxon>
    </lineage>
</organism>
<keyword evidence="2" id="KW-1185">Reference proteome</keyword>
<reference evidence="1 2" key="1">
    <citation type="journal article" date="2019" name="Sci. Rep.">
        <title>Orb-weaving spider Araneus ventricosus genome elucidates the spidroin gene catalogue.</title>
        <authorList>
            <person name="Kono N."/>
            <person name="Nakamura H."/>
            <person name="Ohtoshi R."/>
            <person name="Moran D.A.P."/>
            <person name="Shinohara A."/>
            <person name="Yoshida Y."/>
            <person name="Fujiwara M."/>
            <person name="Mori M."/>
            <person name="Tomita M."/>
            <person name="Arakawa K."/>
        </authorList>
    </citation>
    <scope>NUCLEOTIDE SEQUENCE [LARGE SCALE GENOMIC DNA]</scope>
</reference>
<dbReference type="AlphaFoldDB" id="A0A4Y2B6F9"/>
<evidence type="ECO:0000313" key="1">
    <source>
        <dbReference type="EMBL" id="GBL87790.1"/>
    </source>
</evidence>
<sequence length="122" mass="13776">MTRTTPELAPLSPNIGTTPAGGNLTHYIRFNMQQATYTVNLQWKRVSSLEPSGLEVEVLPLATEHQTKNGQHVIPDISKIVRQITNVATTDSFTRLRVCLLTEKDNQGLWQLIPLLIPFFRH</sequence>
<comment type="caution">
    <text evidence="1">The sequence shown here is derived from an EMBL/GenBank/DDBJ whole genome shotgun (WGS) entry which is preliminary data.</text>
</comment>
<accession>A0A4Y2B6F9</accession>